<dbReference type="EMBL" id="AUZJ01000005">
    <property type="protein sequence ID" value="ERF61796.1"/>
    <property type="molecule type" value="Genomic_DNA"/>
</dbReference>
<keyword evidence="4" id="KW-1185">Reference proteome</keyword>
<sequence length="64" mass="7152">MKNFVYRDENNFNVIGVSVNDTPSEIAKIIPCGKKFYFFTSSDDITNIINNDEYAGVGALKIVT</sequence>
<evidence type="ECO:0000313" key="1">
    <source>
        <dbReference type="EMBL" id="ERF61796.1"/>
    </source>
</evidence>
<evidence type="ECO:0000313" key="3">
    <source>
        <dbReference type="Proteomes" id="UP000016412"/>
    </source>
</evidence>
<reference evidence="3 4" key="1">
    <citation type="submission" date="2013-08" db="EMBL/GenBank/DDBJ databases">
        <authorList>
            <person name="Durkin A.S."/>
            <person name="Haft D.R."/>
            <person name="McCorrison J."/>
            <person name="Torralba M."/>
            <person name="Gillis M."/>
            <person name="Haft D.H."/>
            <person name="Methe B."/>
            <person name="Sutton G."/>
            <person name="Nelson K.E."/>
        </authorList>
    </citation>
    <scope>NUCLEOTIDE SEQUENCE [LARGE SCALE GENOMIC DNA]</scope>
    <source>
        <strain evidence="2 4">ATCC 35536</strain>
        <strain evidence="1 3">VPI DR56BR1116</strain>
    </source>
</reference>
<dbReference type="Proteomes" id="UP000016412">
    <property type="component" value="Unassembled WGS sequence"/>
</dbReference>
<name>U2MTZ2_TRESO</name>
<protein>
    <submittedName>
        <fullName evidence="1">Uncharacterized protein</fullName>
    </submittedName>
</protein>
<comment type="caution">
    <text evidence="1">The sequence shown here is derived from an EMBL/GenBank/DDBJ whole genome shotgun (WGS) entry which is preliminary data.</text>
</comment>
<dbReference type="AlphaFoldDB" id="U2MTZ2"/>
<dbReference type="STRING" id="1125725.HMPREF1325_1346"/>
<gene>
    <name evidence="2" type="ORF">HMPREF0860_1610</name>
    <name evidence="1" type="ORF">HMPREF1325_1346</name>
</gene>
<proteinExistence type="predicted"/>
<dbReference type="PATRIC" id="fig|1125725.3.peg.229"/>
<dbReference type="RefSeq" id="WP_021329342.1">
    <property type="nucleotide sequence ID" value="NZ_AUZJ01000005.1"/>
</dbReference>
<evidence type="ECO:0000313" key="4">
    <source>
        <dbReference type="Proteomes" id="UP000016646"/>
    </source>
</evidence>
<organism evidence="1 3">
    <name type="scientific">Treponema socranskii subsp. socranskii VPI DR56BR1116 = ATCC 35536</name>
    <dbReference type="NCBI Taxonomy" id="1125725"/>
    <lineage>
        <taxon>Bacteria</taxon>
        <taxon>Pseudomonadati</taxon>
        <taxon>Spirochaetota</taxon>
        <taxon>Spirochaetia</taxon>
        <taxon>Spirochaetales</taxon>
        <taxon>Treponemataceae</taxon>
        <taxon>Treponema</taxon>
    </lineage>
</organism>
<accession>U2MTZ2</accession>
<dbReference type="EMBL" id="AVQI01000002">
    <property type="protein sequence ID" value="ERK05100.1"/>
    <property type="molecule type" value="Genomic_DNA"/>
</dbReference>
<evidence type="ECO:0000313" key="2">
    <source>
        <dbReference type="EMBL" id="ERK05100.1"/>
    </source>
</evidence>
<dbReference type="Proteomes" id="UP000016646">
    <property type="component" value="Unassembled WGS sequence"/>
</dbReference>